<organism evidence="1 2">
    <name type="scientific">Trifolium medium</name>
    <dbReference type="NCBI Taxonomy" id="97028"/>
    <lineage>
        <taxon>Eukaryota</taxon>
        <taxon>Viridiplantae</taxon>
        <taxon>Streptophyta</taxon>
        <taxon>Embryophyta</taxon>
        <taxon>Tracheophyta</taxon>
        <taxon>Spermatophyta</taxon>
        <taxon>Magnoliopsida</taxon>
        <taxon>eudicotyledons</taxon>
        <taxon>Gunneridae</taxon>
        <taxon>Pentapetalae</taxon>
        <taxon>rosids</taxon>
        <taxon>fabids</taxon>
        <taxon>Fabales</taxon>
        <taxon>Fabaceae</taxon>
        <taxon>Papilionoideae</taxon>
        <taxon>50 kb inversion clade</taxon>
        <taxon>NPAAA clade</taxon>
        <taxon>Hologalegina</taxon>
        <taxon>IRL clade</taxon>
        <taxon>Trifolieae</taxon>
        <taxon>Trifolium</taxon>
    </lineage>
</organism>
<reference evidence="1 2" key="1">
    <citation type="journal article" date="2018" name="Front. Plant Sci.">
        <title>Red Clover (Trifolium pratense) and Zigzag Clover (T. medium) - A Picture of Genomic Similarities and Differences.</title>
        <authorList>
            <person name="Dluhosova J."/>
            <person name="Istvanek J."/>
            <person name="Nedelnik J."/>
            <person name="Repkova J."/>
        </authorList>
    </citation>
    <scope>NUCLEOTIDE SEQUENCE [LARGE SCALE GENOMIC DNA]</scope>
    <source>
        <strain evidence="2">cv. 10/8</strain>
        <tissue evidence="1">Leaf</tissue>
    </source>
</reference>
<evidence type="ECO:0000313" key="2">
    <source>
        <dbReference type="Proteomes" id="UP000265520"/>
    </source>
</evidence>
<proteinExistence type="predicted"/>
<keyword evidence="2" id="KW-1185">Reference proteome</keyword>
<comment type="caution">
    <text evidence="1">The sequence shown here is derived from an EMBL/GenBank/DDBJ whole genome shotgun (WGS) entry which is preliminary data.</text>
</comment>
<sequence>MCDFYAEIYQKLHESGGTKFSFPSAEGEMIPEWFNHQSRGTTESGTTFPLWFRKKMPSIMIFVSVKSKTAFQWFLEVESPFVMSMSSMRIYDDIPPSHTCLFDMQLKEHITFHRQYYWPKVILLEEAFLKNEWIHAEIKFESGTAKFHLYFEEENNGDDIRFTNPYGKIKLDELEHIYQELEEELQAKIVRL</sequence>
<gene>
    <name evidence="1" type="ORF">A2U01_0006946</name>
</gene>
<dbReference type="AlphaFoldDB" id="A0A392MF26"/>
<protein>
    <submittedName>
        <fullName evidence="1">Disease resistance protein</fullName>
    </submittedName>
</protein>
<name>A0A392MF26_9FABA</name>
<dbReference type="Proteomes" id="UP000265520">
    <property type="component" value="Unassembled WGS sequence"/>
</dbReference>
<dbReference type="EMBL" id="LXQA010009720">
    <property type="protein sequence ID" value="MCH86092.1"/>
    <property type="molecule type" value="Genomic_DNA"/>
</dbReference>
<accession>A0A392MF26</accession>
<feature type="non-terminal residue" evidence="1">
    <location>
        <position position="192"/>
    </location>
</feature>
<evidence type="ECO:0000313" key="1">
    <source>
        <dbReference type="EMBL" id="MCH86092.1"/>
    </source>
</evidence>